<feature type="binding site" evidence="14">
    <location>
        <position position="129"/>
    </location>
    <ligand>
        <name>[4Fe-4S] cluster</name>
        <dbReference type="ChEBI" id="CHEBI:49883"/>
        <note>4Fe-4S-S-AdoMet</note>
    </ligand>
</feature>
<comment type="catalytic activity">
    <reaction evidence="1">
        <text>L-lysine = D-beta-lysine</text>
        <dbReference type="Rhea" id="RHEA:44148"/>
        <dbReference type="ChEBI" id="CHEBI:32551"/>
        <dbReference type="ChEBI" id="CHEBI:84138"/>
    </reaction>
</comment>
<comment type="cofactor">
    <cofactor evidence="2 15">
        <name>pyridoxal 5'-phosphate</name>
        <dbReference type="ChEBI" id="CHEBI:597326"/>
    </cofactor>
</comment>
<evidence type="ECO:0000313" key="17">
    <source>
        <dbReference type="EMBL" id="MBC8519579.1"/>
    </source>
</evidence>
<dbReference type="GO" id="GO:0046872">
    <property type="term" value="F:metal ion binding"/>
    <property type="evidence" value="ECO:0007669"/>
    <property type="project" value="UniProtKB-KW"/>
</dbReference>
<evidence type="ECO:0000256" key="10">
    <source>
        <dbReference type="ARBA" id="ARBA00023004"/>
    </source>
</evidence>
<dbReference type="InterPro" id="IPR013785">
    <property type="entry name" value="Aldolase_TIM"/>
</dbReference>
<evidence type="ECO:0000256" key="12">
    <source>
        <dbReference type="ARBA" id="ARBA00023235"/>
    </source>
</evidence>
<evidence type="ECO:0000256" key="14">
    <source>
        <dbReference type="PIRSR" id="PIRSR004911-1"/>
    </source>
</evidence>
<dbReference type="Gene3D" id="3.20.20.70">
    <property type="entry name" value="Aldolase class I"/>
    <property type="match status" value="1"/>
</dbReference>
<evidence type="ECO:0000256" key="1">
    <source>
        <dbReference type="ARBA" id="ARBA00001352"/>
    </source>
</evidence>
<evidence type="ECO:0000256" key="7">
    <source>
        <dbReference type="ARBA" id="ARBA00022691"/>
    </source>
</evidence>
<evidence type="ECO:0000256" key="4">
    <source>
        <dbReference type="ARBA" id="ARBA00008703"/>
    </source>
</evidence>
<dbReference type="InterPro" id="IPR058240">
    <property type="entry name" value="rSAM_sf"/>
</dbReference>
<keyword evidence="9 15" id="KW-0663">Pyridoxal phosphate</keyword>
<keyword evidence="12" id="KW-0413">Isomerase</keyword>
<evidence type="ECO:0000313" key="18">
    <source>
        <dbReference type="Proteomes" id="UP000654401"/>
    </source>
</evidence>
<organism evidence="17 18">
    <name type="scientific">Candidatus Thiopontia autotrophica</name>
    <dbReference type="NCBI Taxonomy" id="2841688"/>
    <lineage>
        <taxon>Bacteria</taxon>
        <taxon>Pseudomonadati</taxon>
        <taxon>Pseudomonadota</taxon>
        <taxon>Gammaproteobacteria</taxon>
        <taxon>Candidatus Thiopontia</taxon>
    </lineage>
</organism>
<feature type="binding site" evidence="14">
    <location>
        <position position="122"/>
    </location>
    <ligand>
        <name>[4Fe-4S] cluster</name>
        <dbReference type="ChEBI" id="CHEBI:49883"/>
        <note>4Fe-4S-S-AdoMet</note>
    </ligand>
</feature>
<dbReference type="EMBL" id="JACNFK010000024">
    <property type="protein sequence ID" value="MBC8519579.1"/>
    <property type="molecule type" value="Genomic_DNA"/>
</dbReference>
<dbReference type="Pfam" id="PF04055">
    <property type="entry name" value="Radical_SAM"/>
    <property type="match status" value="1"/>
</dbReference>
<evidence type="ECO:0000256" key="5">
    <source>
        <dbReference type="ARBA" id="ARBA00022363"/>
    </source>
</evidence>
<dbReference type="PIRSF" id="PIRSF004911">
    <property type="entry name" value="DUF160"/>
    <property type="match status" value="1"/>
</dbReference>
<comment type="cofactor">
    <cofactor evidence="3">
        <name>[4Fe-4S] cluster</name>
        <dbReference type="ChEBI" id="CHEBI:49883"/>
    </cofactor>
</comment>
<evidence type="ECO:0000256" key="9">
    <source>
        <dbReference type="ARBA" id="ARBA00022898"/>
    </source>
</evidence>
<evidence type="ECO:0000256" key="8">
    <source>
        <dbReference type="ARBA" id="ARBA00022723"/>
    </source>
</evidence>
<evidence type="ECO:0000256" key="13">
    <source>
        <dbReference type="ARBA" id="ARBA00030756"/>
    </source>
</evidence>
<gene>
    <name evidence="17" type="primary">epmB</name>
    <name evidence="17" type="ORF">H8D24_04125</name>
</gene>
<proteinExistence type="inferred from homology"/>
<dbReference type="NCBIfam" id="TIGR00238">
    <property type="entry name" value="KamA family radical SAM protein"/>
    <property type="match status" value="1"/>
</dbReference>
<dbReference type="PANTHER" id="PTHR30538">
    <property type="entry name" value="LYSINE 2,3-AMINOMUTASE-RELATED"/>
    <property type="match status" value="1"/>
</dbReference>
<protein>
    <recommendedName>
        <fullName evidence="5">L-lysine 2,3-aminomutase</fullName>
    </recommendedName>
    <alternativeName>
        <fullName evidence="13">EF-P post-translational modification enzyme B</fullName>
    </alternativeName>
</protein>
<dbReference type="CDD" id="cd01335">
    <property type="entry name" value="Radical_SAM"/>
    <property type="match status" value="1"/>
</dbReference>
<dbReference type="InterPro" id="IPR007197">
    <property type="entry name" value="rSAM"/>
</dbReference>
<feature type="domain" description="Radical SAM core" evidence="16">
    <location>
        <begin position="108"/>
        <end position="332"/>
    </location>
</feature>
<dbReference type="AlphaFoldDB" id="A0A8J6NXM7"/>
<feature type="modified residue" description="N6-(pyridoxal phosphate)lysine" evidence="15">
    <location>
        <position position="334"/>
    </location>
</feature>
<evidence type="ECO:0000256" key="15">
    <source>
        <dbReference type="PIRSR" id="PIRSR603739-50"/>
    </source>
</evidence>
<dbReference type="GO" id="GO:0016853">
    <property type="term" value="F:isomerase activity"/>
    <property type="evidence" value="ECO:0007669"/>
    <property type="project" value="UniProtKB-KW"/>
</dbReference>
<dbReference type="NCBIfam" id="TIGR03821">
    <property type="entry name" value="EFP_modif_epmB"/>
    <property type="match status" value="1"/>
</dbReference>
<dbReference type="GO" id="GO:0051539">
    <property type="term" value="F:4 iron, 4 sulfur cluster binding"/>
    <property type="evidence" value="ECO:0007669"/>
    <property type="project" value="UniProtKB-KW"/>
</dbReference>
<evidence type="ECO:0000259" key="16">
    <source>
        <dbReference type="PROSITE" id="PS51918"/>
    </source>
</evidence>
<evidence type="ECO:0000256" key="3">
    <source>
        <dbReference type="ARBA" id="ARBA00001966"/>
    </source>
</evidence>
<dbReference type="SFLD" id="SFLDG01070">
    <property type="entry name" value="PLP-dependent"/>
    <property type="match status" value="1"/>
</dbReference>
<dbReference type="PROSITE" id="PS51918">
    <property type="entry name" value="RADICAL_SAM"/>
    <property type="match status" value="1"/>
</dbReference>
<comment type="caution">
    <text evidence="17">The sequence shown here is derived from an EMBL/GenBank/DDBJ whole genome shotgun (WGS) entry which is preliminary data.</text>
</comment>
<dbReference type="SFLD" id="SFLDS00029">
    <property type="entry name" value="Radical_SAM"/>
    <property type="match status" value="1"/>
</dbReference>
<name>A0A8J6NXM7_9GAMM</name>
<dbReference type="Proteomes" id="UP000654401">
    <property type="component" value="Unassembled WGS sequence"/>
</dbReference>
<dbReference type="InterPro" id="IPR022462">
    <property type="entry name" value="EpmB"/>
</dbReference>
<dbReference type="InterPro" id="IPR003739">
    <property type="entry name" value="Lys_aminomutase/Glu_NH3_mut"/>
</dbReference>
<keyword evidence="7" id="KW-0949">S-adenosyl-L-methionine</keyword>
<keyword evidence="6 14" id="KW-0004">4Fe-4S</keyword>
<accession>A0A8J6NXM7</accession>
<dbReference type="SUPFAM" id="SSF102114">
    <property type="entry name" value="Radical SAM enzymes"/>
    <property type="match status" value="1"/>
</dbReference>
<comment type="similarity">
    <text evidence="4">Belongs to the radical SAM superfamily. KamA family.</text>
</comment>
<feature type="binding site" evidence="14">
    <location>
        <position position="126"/>
    </location>
    <ligand>
        <name>[4Fe-4S] cluster</name>
        <dbReference type="ChEBI" id="CHEBI:49883"/>
        <note>4Fe-4S-S-AdoMet</note>
    </ligand>
</feature>
<reference evidence="17 18" key="1">
    <citation type="submission" date="2020-08" db="EMBL/GenBank/DDBJ databases">
        <title>Bridging the membrane lipid divide: bacteria of the FCB group superphylum have the potential to synthesize archaeal ether lipids.</title>
        <authorList>
            <person name="Villanueva L."/>
            <person name="Von Meijenfeldt F.A.B."/>
            <person name="Westbye A.B."/>
            <person name="Yadav S."/>
            <person name="Hopmans E.C."/>
            <person name="Dutilh B.E."/>
            <person name="Sinninghe Damste J.S."/>
        </authorList>
    </citation>
    <scope>NUCLEOTIDE SEQUENCE [LARGE SCALE GENOMIC DNA]</scope>
    <source>
        <strain evidence="17">NIOZ-UU100</strain>
    </source>
</reference>
<keyword evidence="10" id="KW-0408">Iron</keyword>
<evidence type="ECO:0000256" key="2">
    <source>
        <dbReference type="ARBA" id="ARBA00001933"/>
    </source>
</evidence>
<evidence type="ECO:0000256" key="6">
    <source>
        <dbReference type="ARBA" id="ARBA00022485"/>
    </source>
</evidence>
<keyword evidence="8 14" id="KW-0479">Metal-binding</keyword>
<dbReference type="PANTHER" id="PTHR30538:SF1">
    <property type="entry name" value="L-LYSINE 2,3-AMINOMUTASE"/>
    <property type="match status" value="1"/>
</dbReference>
<dbReference type="SFLD" id="SFLDF00314">
    <property type="entry name" value="L-lysine_2_3-aminomutase_(yjeK"/>
    <property type="match status" value="1"/>
</dbReference>
<sequence length="337" mass="37687">MIPASQVIVQSDSTSSWQKEIAQSLRTKKELVEMLELSTDNFSTVADGEQQFPIRATTSYIHRIEKGNSDDPLLKQIMPSVDELDIVDGYGTDPVGDSGAICGNGVLQKYHGRVLLITTSACGIHCRYCFRRHYPYRDHTLSASNAMDAIDQIRSDHTIHEVILSGGDPLMLSNNRLNKLISKLETIPHLQTLRIHSRMAVILPSRIDSSLLTLLKETRLKVVMVIHSNHPNELDRDVESSLRAIGDSRVTLLNQSVLLKGVNDRVSTLESLSHRLFECGVLPYYLHMLDRVQGSHHFEVPESTASLLLEELGSLLPGYLVPKLVREIEGEPRKTPV</sequence>
<evidence type="ECO:0000256" key="11">
    <source>
        <dbReference type="ARBA" id="ARBA00023014"/>
    </source>
</evidence>
<keyword evidence="11 14" id="KW-0411">Iron-sulfur</keyword>